<dbReference type="InterPro" id="IPR029071">
    <property type="entry name" value="Ubiquitin-like_domsf"/>
</dbReference>
<dbReference type="Gene3D" id="3.10.20.90">
    <property type="entry name" value="Phosphatidylinositol 3-kinase Catalytic Subunit, Chain A, domain 1"/>
    <property type="match status" value="1"/>
</dbReference>
<dbReference type="SMART" id="SM00213">
    <property type="entry name" value="UBQ"/>
    <property type="match status" value="1"/>
</dbReference>
<dbReference type="EMBL" id="JBGFUD010017080">
    <property type="protein sequence ID" value="MFH4984383.1"/>
    <property type="molecule type" value="Genomic_DNA"/>
</dbReference>
<dbReference type="PROSITE" id="PS50053">
    <property type="entry name" value="UBIQUITIN_2"/>
    <property type="match status" value="1"/>
</dbReference>
<protein>
    <recommendedName>
        <fullName evidence="2">Ubiquitin-like domain-containing protein</fullName>
    </recommendedName>
</protein>
<evidence type="ECO:0000313" key="3">
    <source>
        <dbReference type="EMBL" id="MFH4984383.1"/>
    </source>
</evidence>
<dbReference type="Proteomes" id="UP001608902">
    <property type="component" value="Unassembled WGS sequence"/>
</dbReference>
<evidence type="ECO:0000313" key="4">
    <source>
        <dbReference type="Proteomes" id="UP001608902"/>
    </source>
</evidence>
<dbReference type="InterPro" id="IPR000626">
    <property type="entry name" value="Ubiquitin-like_dom"/>
</dbReference>
<dbReference type="AlphaFoldDB" id="A0ABD6EWP4"/>
<keyword evidence="4" id="KW-1185">Reference proteome</keyword>
<sequence length="254" mass="28625">MPSSDEDLSSFRVGFPSHAGTSSEMLNIRICSVTGQDWTEIVSPIETVEGLKLKIWKRSGLLPCYQRLIFSGENLSSHNNLRHLRDYGIQQDSLIRLMLAPRSGPLHVLTHVPKETSKIVNKSDVERCPVDESYCNKEFEFDEECLKENQRTLYKMCDLRRAMKQNNPITKCVSSFHEKRMISAPEDTSAKESSAGETEFDDDSCGYSGLSLKSDLALSAVSIKNGRRNRQSGSKGYLFSCRCTSLQEQCCFSL</sequence>
<comment type="caution">
    <text evidence="3">The sequence shown here is derived from an EMBL/GenBank/DDBJ whole genome shotgun (WGS) entry which is preliminary data.</text>
</comment>
<feature type="region of interest" description="Disordered" evidence="1">
    <location>
        <begin position="184"/>
        <end position="203"/>
    </location>
</feature>
<dbReference type="Pfam" id="PF00240">
    <property type="entry name" value="ubiquitin"/>
    <property type="match status" value="1"/>
</dbReference>
<evidence type="ECO:0000256" key="1">
    <source>
        <dbReference type="SAM" id="MobiDB-lite"/>
    </source>
</evidence>
<name>A0ABD6EWP4_9BILA</name>
<feature type="domain" description="Ubiquitin-like" evidence="2">
    <location>
        <begin position="26"/>
        <end position="104"/>
    </location>
</feature>
<accession>A0ABD6EWP4</accession>
<organism evidence="3 4">
    <name type="scientific">Gnathostoma spinigerum</name>
    <dbReference type="NCBI Taxonomy" id="75299"/>
    <lineage>
        <taxon>Eukaryota</taxon>
        <taxon>Metazoa</taxon>
        <taxon>Ecdysozoa</taxon>
        <taxon>Nematoda</taxon>
        <taxon>Chromadorea</taxon>
        <taxon>Rhabditida</taxon>
        <taxon>Spirurina</taxon>
        <taxon>Gnathostomatomorpha</taxon>
        <taxon>Gnathostomatoidea</taxon>
        <taxon>Gnathostomatidae</taxon>
        <taxon>Gnathostoma</taxon>
    </lineage>
</organism>
<proteinExistence type="predicted"/>
<gene>
    <name evidence="3" type="ORF">AB6A40_011092</name>
</gene>
<reference evidence="3 4" key="1">
    <citation type="submission" date="2024-08" db="EMBL/GenBank/DDBJ databases">
        <title>Gnathostoma spinigerum genome.</title>
        <authorList>
            <person name="Gonzalez-Bertolin B."/>
            <person name="Monzon S."/>
            <person name="Zaballos A."/>
            <person name="Jimenez P."/>
            <person name="Dekumyoy P."/>
            <person name="Varona S."/>
            <person name="Cuesta I."/>
            <person name="Sumanam S."/>
            <person name="Adisakwattana P."/>
            <person name="Gasser R.B."/>
            <person name="Hernandez-Gonzalez A."/>
            <person name="Young N.D."/>
            <person name="Perteguer M.J."/>
        </authorList>
    </citation>
    <scope>NUCLEOTIDE SEQUENCE [LARGE SCALE GENOMIC DNA]</scope>
    <source>
        <strain evidence="3">AL3</strain>
        <tissue evidence="3">Liver</tissue>
    </source>
</reference>
<dbReference type="SUPFAM" id="SSF54236">
    <property type="entry name" value="Ubiquitin-like"/>
    <property type="match status" value="1"/>
</dbReference>
<evidence type="ECO:0000259" key="2">
    <source>
        <dbReference type="PROSITE" id="PS50053"/>
    </source>
</evidence>